<dbReference type="STRING" id="1005928.SAMN04487859_14515"/>
<reference evidence="2" key="1">
    <citation type="submission" date="2016-10" db="EMBL/GenBank/DDBJ databases">
        <authorList>
            <person name="Varghese N."/>
            <person name="Submissions S."/>
        </authorList>
    </citation>
    <scope>NUCLEOTIDE SEQUENCE [LARGE SCALE GENOMIC DNA]</scope>
    <source>
        <strain evidence="2">DSM 28463</strain>
    </source>
</reference>
<dbReference type="Proteomes" id="UP000198599">
    <property type="component" value="Unassembled WGS sequence"/>
</dbReference>
<dbReference type="EMBL" id="FOVP01000045">
    <property type="protein sequence ID" value="SFO41264.1"/>
    <property type="molecule type" value="Genomic_DNA"/>
</dbReference>
<feature type="non-terminal residue" evidence="1">
    <location>
        <position position="1"/>
    </location>
</feature>
<dbReference type="SUPFAM" id="SSF56349">
    <property type="entry name" value="DNA breaking-rejoining enzymes"/>
    <property type="match status" value="1"/>
</dbReference>
<sequence>DKNVAARPHGFRSSLRTWLSDQTDCPFEIAEACIGHVGKGDAAIDTYNRTAYVMKRAPYMNAWAAYVSGKT</sequence>
<keyword evidence="2" id="KW-1185">Reference proteome</keyword>
<proteinExistence type="predicted"/>
<evidence type="ECO:0000313" key="2">
    <source>
        <dbReference type="Proteomes" id="UP000198599"/>
    </source>
</evidence>
<protein>
    <recommendedName>
        <fullName evidence="3">Phage integrase family protein</fullName>
    </recommendedName>
</protein>
<gene>
    <name evidence="1" type="ORF">SAMN04487859_14515</name>
</gene>
<dbReference type="GO" id="GO:0003677">
    <property type="term" value="F:DNA binding"/>
    <property type="evidence" value="ECO:0007669"/>
    <property type="project" value="InterPro"/>
</dbReference>
<dbReference type="InterPro" id="IPR011010">
    <property type="entry name" value="DNA_brk_join_enz"/>
</dbReference>
<organism evidence="1 2">
    <name type="scientific">Roseovarius lutimaris</name>
    <dbReference type="NCBI Taxonomy" id="1005928"/>
    <lineage>
        <taxon>Bacteria</taxon>
        <taxon>Pseudomonadati</taxon>
        <taxon>Pseudomonadota</taxon>
        <taxon>Alphaproteobacteria</taxon>
        <taxon>Rhodobacterales</taxon>
        <taxon>Roseobacteraceae</taxon>
        <taxon>Roseovarius</taxon>
    </lineage>
</organism>
<accession>A0A1I5GZ00</accession>
<evidence type="ECO:0000313" key="1">
    <source>
        <dbReference type="EMBL" id="SFO41264.1"/>
    </source>
</evidence>
<name>A0A1I5GZ00_9RHOB</name>
<evidence type="ECO:0008006" key="3">
    <source>
        <dbReference type="Google" id="ProtNLM"/>
    </source>
</evidence>
<dbReference type="AlphaFoldDB" id="A0A1I5GZ00"/>